<protein>
    <submittedName>
        <fullName evidence="4">Uncharacterized protein</fullName>
    </submittedName>
</protein>
<evidence type="ECO:0000313" key="4">
    <source>
        <dbReference type="EMBL" id="ERS99639.1"/>
    </source>
</evidence>
<reference evidence="5" key="1">
    <citation type="journal article" date="2014" name="Genome Announc.">
        <title>Genome sequence of the pathogenic fungus Sporothrix schenckii (ATCC 58251).</title>
        <authorList>
            <person name="Cuomo C.A."/>
            <person name="Rodriguez-Del Valle N."/>
            <person name="Perez-Sanchez L."/>
            <person name="Abouelleil A."/>
            <person name="Goldberg J."/>
            <person name="Young S."/>
            <person name="Zeng Q."/>
            <person name="Birren B.W."/>
        </authorList>
    </citation>
    <scope>NUCLEOTIDE SEQUENCE [LARGE SCALE GENOMIC DNA]</scope>
    <source>
        <strain evidence="5">ATCC 58251 / de Perez 2211183</strain>
    </source>
</reference>
<dbReference type="InterPro" id="IPR010730">
    <property type="entry name" value="HET"/>
</dbReference>
<sequence length="778" mass="83864">MRLINTKTLKLEEYFNNIPPYAILSHTWGDGEVTFADWCNGLATVRKKEGFRKIELTCQQAAHDGYEYAWVDTNCIDKTSSSELSEAINSMFAWYRDAQVCYVFMKDVVVPGEDGNPMPLVTPGEPPPPPPGGRPKYLADPAVRRAFKASAWFTRGWTLQELLAPSKVLFFSYEWLPLATKETEGMLISDITDIDRTYIKRPEDVSTASIARRMSWMAKRRTTRIEDTAYCLLGLFGIHMALLYGEGHRAFLRLQEEIIRVSNDQTIFCWQASKVGGQPPQTLSNSEDMLPAPAGAKNAASTNPVRQDTHRKAELEQWTSFLAPHPKVFRDSALYFSEFGNTGSGGGGSTMGGWSGGNMPGSAGSFSTLGSANAASGSSDIGPYAITNFGLSISLPLLYTAKGACAVLDVGYRRTSNDRASRVVVPLHRLQSGHYIRLSTQLLIMQVPAALTASRTQIFVDCRNAQSRGTALLLNQRVSARPVNMAGGAADKHQPVLFLTFNRPVDLDRTPVAASDMDFVPFHSAIEVSVHGLGAQSAAILSGKAAAGGVGINYGNGNAPAGAATTELFHLLVGARTNQAVTSDTPGAVSSGGSAATRKHRGVLPHASSSSNSLSSNPSTPTASDDHVSLDWHADVWAQSPSLLGVFSGTAGKATTLKPLVSRLSADYFGSWCTSRALRNVLSWRYSTEGALVVYFELDELYSSGSGEGAEGKNGTERTGTLTTLNGDDDELVRFSHLRRSTATTSSIEQLFDMMAPSLTSTLSKMTTAAWDTSVSIK</sequence>
<evidence type="ECO:0000259" key="3">
    <source>
        <dbReference type="Pfam" id="PF26640"/>
    </source>
</evidence>
<evidence type="ECO:0000259" key="2">
    <source>
        <dbReference type="Pfam" id="PF06985"/>
    </source>
</evidence>
<feature type="compositionally biased region" description="Low complexity" evidence="1">
    <location>
        <begin position="607"/>
        <end position="623"/>
    </location>
</feature>
<feature type="region of interest" description="Disordered" evidence="1">
    <location>
        <begin position="279"/>
        <end position="308"/>
    </location>
</feature>
<evidence type="ECO:0000313" key="5">
    <source>
        <dbReference type="Proteomes" id="UP000018087"/>
    </source>
</evidence>
<dbReference type="InterPro" id="IPR058525">
    <property type="entry name" value="DUF8212"/>
</dbReference>
<feature type="region of interest" description="Disordered" evidence="1">
    <location>
        <begin position="582"/>
        <end position="626"/>
    </location>
</feature>
<gene>
    <name evidence="4" type="ORF">HMPREF1624_02999</name>
</gene>
<name>U7PY23_SPOS1</name>
<dbReference type="OrthoDB" id="20872at2759"/>
<organism evidence="4 5">
    <name type="scientific">Sporothrix schenckii (strain ATCC 58251 / de Perez 2211183)</name>
    <name type="common">Rose-picker's disease fungus</name>
    <dbReference type="NCBI Taxonomy" id="1391915"/>
    <lineage>
        <taxon>Eukaryota</taxon>
        <taxon>Fungi</taxon>
        <taxon>Dikarya</taxon>
        <taxon>Ascomycota</taxon>
        <taxon>Pezizomycotina</taxon>
        <taxon>Sordariomycetes</taxon>
        <taxon>Sordariomycetidae</taxon>
        <taxon>Ophiostomatales</taxon>
        <taxon>Ophiostomataceae</taxon>
        <taxon>Sporothrix</taxon>
    </lineage>
</organism>
<dbReference type="Pfam" id="PF06985">
    <property type="entry name" value="HET"/>
    <property type="match status" value="1"/>
</dbReference>
<dbReference type="Pfam" id="PF26640">
    <property type="entry name" value="DUF8212"/>
    <property type="match status" value="1"/>
</dbReference>
<evidence type="ECO:0000256" key="1">
    <source>
        <dbReference type="SAM" id="MobiDB-lite"/>
    </source>
</evidence>
<dbReference type="HOGENOM" id="CLU_400113_0_0_1"/>
<dbReference type="EMBL" id="KI440844">
    <property type="protein sequence ID" value="ERS99639.1"/>
    <property type="molecule type" value="Genomic_DNA"/>
</dbReference>
<dbReference type="STRING" id="1391915.U7PY23"/>
<dbReference type="eggNOG" id="KOG4177">
    <property type="taxonomic scope" value="Eukaryota"/>
</dbReference>
<feature type="domain" description="DUF8212" evidence="3">
    <location>
        <begin position="249"/>
        <end position="331"/>
    </location>
</feature>
<dbReference type="PANTHER" id="PTHR10622">
    <property type="entry name" value="HET DOMAIN-CONTAINING PROTEIN"/>
    <property type="match status" value="1"/>
</dbReference>
<feature type="domain" description="Heterokaryon incompatibility" evidence="2">
    <location>
        <begin position="21"/>
        <end position="161"/>
    </location>
</feature>
<proteinExistence type="predicted"/>
<dbReference type="Proteomes" id="UP000018087">
    <property type="component" value="Unassembled WGS sequence"/>
</dbReference>
<keyword evidence="5" id="KW-1185">Reference proteome</keyword>
<dbReference type="AlphaFoldDB" id="U7PY23"/>
<accession>U7PY23</accession>
<dbReference type="PANTHER" id="PTHR10622:SF10">
    <property type="entry name" value="HET DOMAIN-CONTAINING PROTEIN"/>
    <property type="match status" value="1"/>
</dbReference>